<reference evidence="1 2" key="1">
    <citation type="submission" date="2016-01" db="EMBL/GenBank/DDBJ databases">
        <title>The new phylogeny of the genus Mycobacterium.</title>
        <authorList>
            <person name="Tarcisio F."/>
            <person name="Conor M."/>
            <person name="Antonella G."/>
            <person name="Elisabetta G."/>
            <person name="Giulia F.S."/>
            <person name="Sara T."/>
            <person name="Anna F."/>
            <person name="Clotilde B."/>
            <person name="Roberto B."/>
            <person name="Veronica D.S."/>
            <person name="Fabio R."/>
            <person name="Monica P."/>
            <person name="Olivier J."/>
            <person name="Enrico T."/>
            <person name="Nicola S."/>
        </authorList>
    </citation>
    <scope>NUCLEOTIDE SEQUENCE [LARGE SCALE GENOMIC DNA]</scope>
    <source>
        <strain evidence="1 2">ATCC 700010</strain>
    </source>
</reference>
<dbReference type="AlphaFoldDB" id="A0A1X2FJ18"/>
<accession>A0A1X2FJ18</accession>
<dbReference type="Proteomes" id="UP000193964">
    <property type="component" value="Unassembled WGS sequence"/>
</dbReference>
<sequence length="117" mass="12769">MSATASPNRYPRNFVTKRDIERGSGQERIVAAAALYGWSEVDYRAIDNIPSSERAWTKGDHVFYVRLGEAGQVLAAWAYRGAVEDRAARSRASVIGAVTDGQQKASRAVNLLAEAAR</sequence>
<proteinExistence type="predicted"/>
<organism evidence="1 2">
    <name type="scientific">Mycolicibacterium wolinskyi</name>
    <dbReference type="NCBI Taxonomy" id="59750"/>
    <lineage>
        <taxon>Bacteria</taxon>
        <taxon>Bacillati</taxon>
        <taxon>Actinomycetota</taxon>
        <taxon>Actinomycetes</taxon>
        <taxon>Mycobacteriales</taxon>
        <taxon>Mycobacteriaceae</taxon>
        <taxon>Mycolicibacterium</taxon>
    </lineage>
</organism>
<dbReference type="EMBL" id="LQQA01000005">
    <property type="protein sequence ID" value="ORX18422.1"/>
    <property type="molecule type" value="Genomic_DNA"/>
</dbReference>
<comment type="caution">
    <text evidence="1">The sequence shown here is derived from an EMBL/GenBank/DDBJ whole genome shotgun (WGS) entry which is preliminary data.</text>
</comment>
<protein>
    <submittedName>
        <fullName evidence="1">Uncharacterized protein</fullName>
    </submittedName>
</protein>
<evidence type="ECO:0000313" key="2">
    <source>
        <dbReference type="Proteomes" id="UP000193964"/>
    </source>
</evidence>
<dbReference type="RefSeq" id="WP_085142506.1">
    <property type="nucleotide sequence ID" value="NZ_JACKUA010000023.1"/>
</dbReference>
<name>A0A1X2FJ18_9MYCO</name>
<gene>
    <name evidence="1" type="ORF">AWC31_14045</name>
</gene>
<evidence type="ECO:0000313" key="1">
    <source>
        <dbReference type="EMBL" id="ORX18422.1"/>
    </source>
</evidence>